<sequence length="128" mass="14108">MQILLEKLQKLGALLQAGFLKGNQGRLQGFHHFPSDEREETFADGEGKPGPEISAPGFIIYGFHQSLICVSGCFRFVGCRLRPGHIWPTYASVSDQSRHAWLQMVIFCASGAHVHCAPVLKIIIFATA</sequence>
<protein>
    <submittedName>
        <fullName evidence="1">Uncharacterized protein</fullName>
    </submittedName>
</protein>
<name>A0A7X6JAQ3_9HYPH</name>
<accession>A0A7X6JAQ3</accession>
<comment type="caution">
    <text evidence="1">The sequence shown here is derived from an EMBL/GenBank/DDBJ whole genome shotgun (WGS) entry which is preliminary data.</text>
</comment>
<dbReference type="AlphaFoldDB" id="A0A7X6JAQ3"/>
<organism evidence="1 2">
    <name type="scientific">Brucella tritici</name>
    <dbReference type="NCBI Taxonomy" id="94626"/>
    <lineage>
        <taxon>Bacteria</taxon>
        <taxon>Pseudomonadati</taxon>
        <taxon>Pseudomonadota</taxon>
        <taxon>Alphaproteobacteria</taxon>
        <taxon>Hyphomicrobiales</taxon>
        <taxon>Brucellaceae</taxon>
        <taxon>Brucella/Ochrobactrum group</taxon>
        <taxon>Brucella</taxon>
    </lineage>
</organism>
<evidence type="ECO:0000313" key="1">
    <source>
        <dbReference type="EMBL" id="NKW10184.1"/>
    </source>
</evidence>
<reference evidence="1 2" key="1">
    <citation type="submission" date="2020-04" db="EMBL/GenBank/DDBJ databases">
        <title>Whole genome sequencing of clinical and environmental type strains of Ochrobactrum.</title>
        <authorList>
            <person name="Dharne M."/>
        </authorList>
    </citation>
    <scope>NUCLEOTIDE SEQUENCE [LARGE SCALE GENOMIC DNA]</scope>
    <source>
        <strain evidence="1 2">DSM 13340</strain>
    </source>
</reference>
<proteinExistence type="predicted"/>
<dbReference type="EMBL" id="JAAXZB010000001">
    <property type="protein sequence ID" value="NKW10184.1"/>
    <property type="molecule type" value="Genomic_DNA"/>
</dbReference>
<evidence type="ECO:0000313" key="2">
    <source>
        <dbReference type="Proteomes" id="UP000558475"/>
    </source>
</evidence>
<gene>
    <name evidence="1" type="ORF">HGG76_14170</name>
</gene>
<dbReference type="Proteomes" id="UP000558475">
    <property type="component" value="Unassembled WGS sequence"/>
</dbReference>